<evidence type="ECO:0000259" key="2">
    <source>
        <dbReference type="PROSITE" id="PS51485"/>
    </source>
</evidence>
<feature type="domain" description="Phytocyanin" evidence="2">
    <location>
        <begin position="20"/>
        <end position="118"/>
    </location>
</feature>
<dbReference type="PANTHER" id="PTHR33021:SF350">
    <property type="entry name" value="UCLACYANIN-2"/>
    <property type="match status" value="1"/>
</dbReference>
<dbReference type="Pfam" id="PF02298">
    <property type="entry name" value="Cu_bind_like"/>
    <property type="match status" value="1"/>
</dbReference>
<reference evidence="3 4" key="1">
    <citation type="journal article" date="2024" name="G3 (Bethesda)">
        <title>Genome assembly of Hibiscus sabdariffa L. provides insights into metabolisms of medicinal natural products.</title>
        <authorList>
            <person name="Kim T."/>
        </authorList>
    </citation>
    <scope>NUCLEOTIDE SEQUENCE [LARGE SCALE GENOMIC DNA]</scope>
    <source>
        <strain evidence="3">TK-2024</strain>
        <tissue evidence="3">Old leaves</tissue>
    </source>
</reference>
<dbReference type="Proteomes" id="UP001472677">
    <property type="component" value="Unassembled WGS sequence"/>
</dbReference>
<evidence type="ECO:0000256" key="1">
    <source>
        <dbReference type="SAM" id="SignalP"/>
    </source>
</evidence>
<evidence type="ECO:0000313" key="3">
    <source>
        <dbReference type="EMBL" id="KAK8587850.1"/>
    </source>
</evidence>
<feature type="chain" id="PRO_5046223683" description="Phytocyanin domain-containing protein" evidence="1">
    <location>
        <begin position="20"/>
        <end position="163"/>
    </location>
</feature>
<name>A0ABR2FUC9_9ROSI</name>
<keyword evidence="1" id="KW-0732">Signal</keyword>
<gene>
    <name evidence="3" type="ORF">V6N12_022322</name>
</gene>
<accession>A0ABR2FUC9</accession>
<dbReference type="PANTHER" id="PTHR33021">
    <property type="entry name" value="BLUE COPPER PROTEIN"/>
    <property type="match status" value="1"/>
</dbReference>
<dbReference type="InterPro" id="IPR039391">
    <property type="entry name" value="Phytocyanin-like"/>
</dbReference>
<proteinExistence type="predicted"/>
<organism evidence="3 4">
    <name type="scientific">Hibiscus sabdariffa</name>
    <name type="common">roselle</name>
    <dbReference type="NCBI Taxonomy" id="183260"/>
    <lineage>
        <taxon>Eukaryota</taxon>
        <taxon>Viridiplantae</taxon>
        <taxon>Streptophyta</taxon>
        <taxon>Embryophyta</taxon>
        <taxon>Tracheophyta</taxon>
        <taxon>Spermatophyta</taxon>
        <taxon>Magnoliopsida</taxon>
        <taxon>eudicotyledons</taxon>
        <taxon>Gunneridae</taxon>
        <taxon>Pentapetalae</taxon>
        <taxon>rosids</taxon>
        <taxon>malvids</taxon>
        <taxon>Malvales</taxon>
        <taxon>Malvaceae</taxon>
        <taxon>Malvoideae</taxon>
        <taxon>Hibiscus</taxon>
    </lineage>
</organism>
<dbReference type="InterPro" id="IPR008972">
    <property type="entry name" value="Cupredoxin"/>
</dbReference>
<keyword evidence="4" id="KW-1185">Reference proteome</keyword>
<feature type="signal peptide" evidence="1">
    <location>
        <begin position="1"/>
        <end position="19"/>
    </location>
</feature>
<dbReference type="EMBL" id="JBBPBM010000004">
    <property type="protein sequence ID" value="KAK8587850.1"/>
    <property type="molecule type" value="Genomic_DNA"/>
</dbReference>
<dbReference type="InterPro" id="IPR003245">
    <property type="entry name" value="Phytocyanin_dom"/>
</dbReference>
<comment type="caution">
    <text evidence="3">The sequence shown here is derived from an EMBL/GenBank/DDBJ whole genome shotgun (WGS) entry which is preliminary data.</text>
</comment>
<dbReference type="PROSITE" id="PS51485">
    <property type="entry name" value="PHYTOCYANIN"/>
    <property type="match status" value="1"/>
</dbReference>
<dbReference type="CDD" id="cd04216">
    <property type="entry name" value="Phytocyanin"/>
    <property type="match status" value="1"/>
</dbReference>
<sequence length="163" mass="16735">MAVAAALLLLLLVAPAAYAVQHTVGDSSGWTETVDYSDWVRGKTFTVGDTLVFNYDGSHRVDEVTESDYTNCETANAIDSHSDGNTVITLSKAGTMYFICPVLGHCSSGMKLAVHVVAASGTSPTAPSTRSGSSTPSGATAVVNNGSVLGFSLVLGVVLAVMC</sequence>
<protein>
    <recommendedName>
        <fullName evidence="2">Phytocyanin domain-containing protein</fullName>
    </recommendedName>
</protein>
<dbReference type="Gene3D" id="2.60.40.420">
    <property type="entry name" value="Cupredoxins - blue copper proteins"/>
    <property type="match status" value="1"/>
</dbReference>
<evidence type="ECO:0000313" key="4">
    <source>
        <dbReference type="Proteomes" id="UP001472677"/>
    </source>
</evidence>
<dbReference type="SUPFAM" id="SSF49503">
    <property type="entry name" value="Cupredoxins"/>
    <property type="match status" value="1"/>
</dbReference>